<dbReference type="Gene3D" id="3.40.50.720">
    <property type="entry name" value="NAD(P)-binding Rossmann-like Domain"/>
    <property type="match status" value="1"/>
</dbReference>
<proteinExistence type="inferred from homology"/>
<evidence type="ECO:0000256" key="1">
    <source>
        <dbReference type="ARBA" id="ARBA00006484"/>
    </source>
</evidence>
<dbReference type="PRINTS" id="PR00080">
    <property type="entry name" value="SDRFAMILY"/>
</dbReference>
<dbReference type="PROSITE" id="PS00061">
    <property type="entry name" value="ADH_SHORT"/>
    <property type="match status" value="1"/>
</dbReference>
<keyword evidence="2" id="KW-0521">NADP</keyword>
<dbReference type="AlphaFoldDB" id="A0A0M9VW37"/>
<evidence type="ECO:0000313" key="5">
    <source>
        <dbReference type="Proteomes" id="UP000053831"/>
    </source>
</evidence>
<dbReference type="SUPFAM" id="SSF51735">
    <property type="entry name" value="NAD(P)-binding Rossmann-fold domains"/>
    <property type="match status" value="1"/>
</dbReference>
<accession>A0A0M9VW37</accession>
<dbReference type="Pfam" id="PF13561">
    <property type="entry name" value="adh_short_C2"/>
    <property type="match status" value="1"/>
</dbReference>
<evidence type="ECO:0000256" key="3">
    <source>
        <dbReference type="ARBA" id="ARBA00023002"/>
    </source>
</evidence>
<keyword evidence="5" id="KW-1185">Reference proteome</keyword>
<dbReference type="EMBL" id="LGSR01000008">
    <property type="protein sequence ID" value="KOS21625.1"/>
    <property type="molecule type" value="Genomic_DNA"/>
</dbReference>
<comment type="caution">
    <text evidence="4">The sequence shown here is derived from an EMBL/GenBank/DDBJ whole genome shotgun (WGS) entry which is preliminary data.</text>
</comment>
<dbReference type="PRINTS" id="PR00081">
    <property type="entry name" value="GDHRDH"/>
</dbReference>
<reference evidence="4 5" key="1">
    <citation type="submission" date="2015-07" db="EMBL/GenBank/DDBJ databases">
        <title>The genome of the fungus Escovopsis weberi, a specialized disease agent of ant agriculture.</title>
        <authorList>
            <person name="de Man T.J."/>
            <person name="Stajich J.E."/>
            <person name="Kubicek C.P."/>
            <person name="Chenthamara K."/>
            <person name="Atanasova L."/>
            <person name="Druzhinina I.S."/>
            <person name="Birnbaum S."/>
            <person name="Barribeau S.M."/>
            <person name="Teiling C."/>
            <person name="Suen G."/>
            <person name="Currie C."/>
            <person name="Gerardo N.M."/>
        </authorList>
    </citation>
    <scope>NUCLEOTIDE SEQUENCE [LARGE SCALE GENOMIC DNA]</scope>
</reference>
<protein>
    <submittedName>
        <fullName evidence="4">Rhamnolipids biosynthesis 3-oxoacyl-reductase</fullName>
    </submittedName>
</protein>
<keyword evidence="3" id="KW-0560">Oxidoreductase</keyword>
<dbReference type="InterPro" id="IPR002347">
    <property type="entry name" value="SDR_fam"/>
</dbReference>
<dbReference type="PANTHER" id="PTHR43618:SF17">
    <property type="entry name" value="RHAMNOLIPIDS BIOSYNTHESIS 3-OXOACYL-[ACYL-CARRIER-PROTEIN] REDUCTASE"/>
    <property type="match status" value="1"/>
</dbReference>
<evidence type="ECO:0000256" key="2">
    <source>
        <dbReference type="ARBA" id="ARBA00022857"/>
    </source>
</evidence>
<dbReference type="GO" id="GO:0016491">
    <property type="term" value="F:oxidoreductase activity"/>
    <property type="evidence" value="ECO:0007669"/>
    <property type="project" value="UniProtKB-KW"/>
</dbReference>
<organism evidence="4 5">
    <name type="scientific">Escovopsis weberi</name>
    <dbReference type="NCBI Taxonomy" id="150374"/>
    <lineage>
        <taxon>Eukaryota</taxon>
        <taxon>Fungi</taxon>
        <taxon>Dikarya</taxon>
        <taxon>Ascomycota</taxon>
        <taxon>Pezizomycotina</taxon>
        <taxon>Sordariomycetes</taxon>
        <taxon>Hypocreomycetidae</taxon>
        <taxon>Hypocreales</taxon>
        <taxon>Hypocreaceae</taxon>
        <taxon>Escovopsis</taxon>
    </lineage>
</organism>
<evidence type="ECO:0000313" key="4">
    <source>
        <dbReference type="EMBL" id="KOS21625.1"/>
    </source>
</evidence>
<dbReference type="Proteomes" id="UP000053831">
    <property type="component" value="Unassembled WGS sequence"/>
</dbReference>
<dbReference type="InterPro" id="IPR020904">
    <property type="entry name" value="Sc_DH/Rdtase_CS"/>
</dbReference>
<dbReference type="OrthoDB" id="294295at2759"/>
<gene>
    <name evidence="4" type="ORF">ESCO_005017</name>
</gene>
<sequence>MNSQDLFNVKGIGRMIAEGFFNAGARVYISGREAKACEAFAAELAASPAAAKHGGSAVALPANLQSLDECKRLVAAVAEREPRGLHVLVNNAGATWGEGIETYPDAAWHKLMTLNVTRVFSLTQLCIPLLEAAATAEDPARVVHIGSIDGLRTPPMETYAYSASKAALHHLSRGLARHLGPRNITSNVIACGPFRSKMMRATLEKTEHVLNAEVPLRRIGTPEDVAGTCIYLASRAGAFCNGALIRLDGGTSLVSKI</sequence>
<dbReference type="STRING" id="150374.A0A0M9VW37"/>
<name>A0A0M9VW37_ESCWE</name>
<dbReference type="InterPro" id="IPR052178">
    <property type="entry name" value="Sec_Metab_Biosynth_SDR"/>
</dbReference>
<comment type="similarity">
    <text evidence="1">Belongs to the short-chain dehydrogenases/reductases (SDR) family.</text>
</comment>
<dbReference type="InterPro" id="IPR036291">
    <property type="entry name" value="NAD(P)-bd_dom_sf"/>
</dbReference>
<dbReference type="PANTHER" id="PTHR43618">
    <property type="entry name" value="7-ALPHA-HYDROXYSTEROID DEHYDROGENASE"/>
    <property type="match status" value="1"/>
</dbReference>